<reference evidence="1 2" key="1">
    <citation type="journal article" date="2021" name="Nat. Commun.">
        <title>Genetic determinants of endophytism in the Arabidopsis root mycobiome.</title>
        <authorList>
            <person name="Mesny F."/>
            <person name="Miyauchi S."/>
            <person name="Thiergart T."/>
            <person name="Pickel B."/>
            <person name="Atanasova L."/>
            <person name="Karlsson M."/>
            <person name="Huettel B."/>
            <person name="Barry K.W."/>
            <person name="Haridas S."/>
            <person name="Chen C."/>
            <person name="Bauer D."/>
            <person name="Andreopoulos W."/>
            <person name="Pangilinan J."/>
            <person name="LaButti K."/>
            <person name="Riley R."/>
            <person name="Lipzen A."/>
            <person name="Clum A."/>
            <person name="Drula E."/>
            <person name="Henrissat B."/>
            <person name="Kohler A."/>
            <person name="Grigoriev I.V."/>
            <person name="Martin F.M."/>
            <person name="Hacquard S."/>
        </authorList>
    </citation>
    <scope>NUCLEOTIDE SEQUENCE [LARGE SCALE GENOMIC DNA]</scope>
    <source>
        <strain evidence="1 2">MPI-SDFR-AT-0080</strain>
    </source>
</reference>
<organism evidence="1 2">
    <name type="scientific">Macrophomina phaseolina</name>
    <dbReference type="NCBI Taxonomy" id="35725"/>
    <lineage>
        <taxon>Eukaryota</taxon>
        <taxon>Fungi</taxon>
        <taxon>Dikarya</taxon>
        <taxon>Ascomycota</taxon>
        <taxon>Pezizomycotina</taxon>
        <taxon>Dothideomycetes</taxon>
        <taxon>Dothideomycetes incertae sedis</taxon>
        <taxon>Botryosphaeriales</taxon>
        <taxon>Botryosphaeriaceae</taxon>
        <taxon>Macrophomina</taxon>
    </lineage>
</organism>
<comment type="caution">
    <text evidence="1">The sequence shown here is derived from an EMBL/GenBank/DDBJ whole genome shotgun (WGS) entry which is preliminary data.</text>
</comment>
<keyword evidence="2" id="KW-1185">Reference proteome</keyword>
<dbReference type="EMBL" id="JAGTJR010000064">
    <property type="protein sequence ID" value="KAH7021710.1"/>
    <property type="molecule type" value="Genomic_DNA"/>
</dbReference>
<proteinExistence type="predicted"/>
<accession>A0ABQ8FSE4</accession>
<dbReference type="InterPro" id="IPR011990">
    <property type="entry name" value="TPR-like_helical_dom_sf"/>
</dbReference>
<dbReference type="SUPFAM" id="SSF48452">
    <property type="entry name" value="TPR-like"/>
    <property type="match status" value="1"/>
</dbReference>
<name>A0ABQ8FSE4_9PEZI</name>
<sequence length="312" mass="35655">MTRLCDHVRTNHTAVTQVSGVAAGTTLFLELLRDEARHTGKVLRGRNLPEIAANKASSYRTSPYRVQQESRLKTYAHRPRIPSSTSPRDRIVTAIPEDSVVLPARVDGRWTGLVLQPISRLISEEQLYTEVDSIYTGLTRIESKCMHFYSTQVAFERHTSCGQRMMLAPAQWLALAGLHRALLCEHHDFFLASHHPSASTALRDRAMEYSMPARMWNHGIYSFLDLLRQYLPESLEHLLAFTSLAYQMITFLYEAVPAFECTWVKYLGELARYRMEIAGEDRQDRETWAAIAHLWHLRAADKGPSVGHLCHH</sequence>
<evidence type="ECO:0000313" key="1">
    <source>
        <dbReference type="EMBL" id="KAH7021710.1"/>
    </source>
</evidence>
<evidence type="ECO:0000313" key="2">
    <source>
        <dbReference type="Proteomes" id="UP000774617"/>
    </source>
</evidence>
<protein>
    <submittedName>
        <fullName evidence="1">Uncharacterized protein</fullName>
    </submittedName>
</protein>
<gene>
    <name evidence="1" type="ORF">B0J12DRAFT_705326</name>
</gene>
<dbReference type="Proteomes" id="UP000774617">
    <property type="component" value="Unassembled WGS sequence"/>
</dbReference>